<geneLocation type="plasmid" evidence="1">
    <name>pLG42</name>
</geneLocation>
<dbReference type="AlphaFoldDB" id="A0A0D4CBQ0"/>
<proteinExistence type="predicted"/>
<organism evidence="1">
    <name type="scientific">Lactococcus garvieae</name>
    <dbReference type="NCBI Taxonomy" id="1363"/>
    <lineage>
        <taxon>Bacteria</taxon>
        <taxon>Bacillati</taxon>
        <taxon>Bacillota</taxon>
        <taxon>Bacilli</taxon>
        <taxon>Lactobacillales</taxon>
        <taxon>Streptococcaceae</taxon>
        <taxon>Lactococcus</taxon>
    </lineage>
</organism>
<dbReference type="PATRIC" id="fig|1363.32.peg.1856"/>
<dbReference type="EMBL" id="KM007160">
    <property type="protein sequence ID" value="AJT46516.1"/>
    <property type="molecule type" value="Genomic_DNA"/>
</dbReference>
<protein>
    <submittedName>
        <fullName evidence="1">Uncharacterized protein</fullName>
    </submittedName>
</protein>
<dbReference type="RefSeq" id="WP_003134227.1">
    <property type="nucleotide sequence ID" value="NZ_CP065690.1"/>
</dbReference>
<name>A0A0D4CBQ0_9LACT</name>
<keyword evidence="1" id="KW-0614">Plasmid</keyword>
<evidence type="ECO:0000313" key="1">
    <source>
        <dbReference type="EMBL" id="AJT46516.1"/>
    </source>
</evidence>
<accession>A0A0D4CBQ0</accession>
<sequence>MKKEFKKAVDTEKISGLTQPKSFMNNDEKNNKTWSDYSEIIKTEQDEYNQVLYTVAVEPAMKEAIQIAGKKLGRTKGGAKSIVRNALLNYFEEHPELFD</sequence>
<reference evidence="1" key="1">
    <citation type="journal article" date="2015" name="PLoS ONE">
        <title>The Plasmid Complement of the Cheese Isolate Lactococcus garvieae IPLA 31405 Revealed Adaptation to the Dairy Environment.</title>
        <authorList>
            <person name="Florez A.B."/>
            <person name="Mayo B."/>
        </authorList>
    </citation>
    <scope>NUCLEOTIDE SEQUENCE</scope>
    <source>
        <strain evidence="1">IPLA 31405</strain>
        <plasmid evidence="1">pLG42</plasmid>
    </source>
</reference>